<dbReference type="InterPro" id="IPR043502">
    <property type="entry name" value="DNA/RNA_pol_sf"/>
</dbReference>
<dbReference type="GO" id="GO:0003964">
    <property type="term" value="F:RNA-directed DNA polymerase activity"/>
    <property type="evidence" value="ECO:0007669"/>
    <property type="project" value="UniProtKB-KW"/>
</dbReference>
<feature type="domain" description="Reverse transcriptase/retrotransposon-derived protein RNase H-like" evidence="1">
    <location>
        <begin position="20"/>
        <end position="87"/>
    </location>
</feature>
<reference evidence="2 3" key="1">
    <citation type="journal article" date="2024" name="BMC Genomics">
        <title>De novo assembly and annotation of Popillia japonica's genome with initial clues to its potential as an invasive pest.</title>
        <authorList>
            <person name="Cucini C."/>
            <person name="Boschi S."/>
            <person name="Funari R."/>
            <person name="Cardaioli E."/>
            <person name="Iannotti N."/>
            <person name="Marturano G."/>
            <person name="Paoli F."/>
            <person name="Bruttini M."/>
            <person name="Carapelli A."/>
            <person name="Frati F."/>
            <person name="Nardi F."/>
        </authorList>
    </citation>
    <scope>NUCLEOTIDE SEQUENCE [LARGE SCALE GENOMIC DNA]</scope>
    <source>
        <strain evidence="2">DMR45628</strain>
    </source>
</reference>
<accession>A0AAW1MYF3</accession>
<keyword evidence="3" id="KW-1185">Reference proteome</keyword>
<dbReference type="Pfam" id="PF17919">
    <property type="entry name" value="RT_RNaseH_2"/>
    <property type="match status" value="1"/>
</dbReference>
<protein>
    <submittedName>
        <fullName evidence="2">RNase H-like domain found in reverse transcriptase</fullName>
    </submittedName>
</protein>
<keyword evidence="2" id="KW-0695">RNA-directed DNA polymerase</keyword>
<gene>
    <name evidence="2" type="ORF">QE152_g5016</name>
</gene>
<dbReference type="PANTHER" id="PTHR37984:SF9">
    <property type="entry name" value="INTEGRASE CATALYTIC DOMAIN-CONTAINING PROTEIN"/>
    <property type="match status" value="1"/>
</dbReference>
<evidence type="ECO:0000259" key="1">
    <source>
        <dbReference type="Pfam" id="PF17919"/>
    </source>
</evidence>
<proteinExistence type="predicted"/>
<dbReference type="SUPFAM" id="SSF56672">
    <property type="entry name" value="DNA/RNA polymerases"/>
    <property type="match status" value="1"/>
</dbReference>
<dbReference type="AlphaFoldDB" id="A0AAW1MYF3"/>
<keyword evidence="2" id="KW-0808">Transferase</keyword>
<dbReference type="InterPro" id="IPR050951">
    <property type="entry name" value="Retrovirus_Pol_polyprotein"/>
</dbReference>
<sequence length="125" mass="14291">MNTKGGRKDKESVWTWDDNSPQECAFRRLKNFISEAPLLSYYNPNLPVTSAADASQFGLGGHIRQEGHPVAYWTMSLDASQRNYDQIVTDYKPLLGLIREPLDSLSPRFSDYINEIRCNTAIYSR</sequence>
<dbReference type="EMBL" id="JASPKY010000028">
    <property type="protein sequence ID" value="KAK9751459.1"/>
    <property type="molecule type" value="Genomic_DNA"/>
</dbReference>
<keyword evidence="2" id="KW-0548">Nucleotidyltransferase</keyword>
<comment type="caution">
    <text evidence="2">The sequence shown here is derived from an EMBL/GenBank/DDBJ whole genome shotgun (WGS) entry which is preliminary data.</text>
</comment>
<name>A0AAW1MYF3_POPJA</name>
<dbReference type="Proteomes" id="UP001458880">
    <property type="component" value="Unassembled WGS sequence"/>
</dbReference>
<dbReference type="PANTHER" id="PTHR37984">
    <property type="entry name" value="PROTEIN CBG26694"/>
    <property type="match status" value="1"/>
</dbReference>
<evidence type="ECO:0000313" key="3">
    <source>
        <dbReference type="Proteomes" id="UP001458880"/>
    </source>
</evidence>
<organism evidence="2 3">
    <name type="scientific">Popillia japonica</name>
    <name type="common">Japanese beetle</name>
    <dbReference type="NCBI Taxonomy" id="7064"/>
    <lineage>
        <taxon>Eukaryota</taxon>
        <taxon>Metazoa</taxon>
        <taxon>Ecdysozoa</taxon>
        <taxon>Arthropoda</taxon>
        <taxon>Hexapoda</taxon>
        <taxon>Insecta</taxon>
        <taxon>Pterygota</taxon>
        <taxon>Neoptera</taxon>
        <taxon>Endopterygota</taxon>
        <taxon>Coleoptera</taxon>
        <taxon>Polyphaga</taxon>
        <taxon>Scarabaeiformia</taxon>
        <taxon>Scarabaeidae</taxon>
        <taxon>Rutelinae</taxon>
        <taxon>Popillia</taxon>
    </lineage>
</organism>
<evidence type="ECO:0000313" key="2">
    <source>
        <dbReference type="EMBL" id="KAK9751459.1"/>
    </source>
</evidence>
<dbReference type="InterPro" id="IPR041577">
    <property type="entry name" value="RT_RNaseH_2"/>
</dbReference>